<keyword evidence="3 6" id="KW-0489">Methyltransferase</keyword>
<keyword evidence="2" id="KW-0963">Cytoplasm</keyword>
<name>A0A1W4WAM2_AGRPL</name>
<dbReference type="AlphaFoldDB" id="A0A1W4WAM2"/>
<organism evidence="5 6">
    <name type="scientific">Agrilus planipennis</name>
    <name type="common">Emerald ash borer</name>
    <name type="synonym">Agrilus marcopoli</name>
    <dbReference type="NCBI Taxonomy" id="224129"/>
    <lineage>
        <taxon>Eukaryota</taxon>
        <taxon>Metazoa</taxon>
        <taxon>Ecdysozoa</taxon>
        <taxon>Arthropoda</taxon>
        <taxon>Hexapoda</taxon>
        <taxon>Insecta</taxon>
        <taxon>Pterygota</taxon>
        <taxon>Neoptera</taxon>
        <taxon>Endopterygota</taxon>
        <taxon>Coleoptera</taxon>
        <taxon>Polyphaga</taxon>
        <taxon>Elateriformia</taxon>
        <taxon>Buprestoidea</taxon>
        <taxon>Buprestidae</taxon>
        <taxon>Agrilinae</taxon>
        <taxon>Agrilus</taxon>
    </lineage>
</organism>
<comment type="subcellular location">
    <subcellularLocation>
        <location evidence="1">Cytoplasm</location>
    </subcellularLocation>
</comment>
<dbReference type="Proteomes" id="UP000192223">
    <property type="component" value="Unplaced"/>
</dbReference>
<dbReference type="GO" id="GO:0016279">
    <property type="term" value="F:protein-lysine N-methyltransferase activity"/>
    <property type="evidence" value="ECO:0007669"/>
    <property type="project" value="InterPro"/>
</dbReference>
<proteinExistence type="predicted"/>
<evidence type="ECO:0000256" key="1">
    <source>
        <dbReference type="ARBA" id="ARBA00004496"/>
    </source>
</evidence>
<keyword evidence="4" id="KW-0808">Transferase</keyword>
<reference evidence="6" key="1">
    <citation type="submission" date="2025-08" db="UniProtKB">
        <authorList>
            <consortium name="RefSeq"/>
        </authorList>
    </citation>
    <scope>IDENTIFICATION</scope>
    <source>
        <tissue evidence="6">Entire body</tissue>
    </source>
</reference>
<dbReference type="InterPro" id="IPR019369">
    <property type="entry name" value="Efm5/EEF1AKMT1"/>
</dbReference>
<dbReference type="GeneID" id="108734122"/>
<dbReference type="PANTHER" id="PTHR13200">
    <property type="entry name" value="EEF1A LYSINE METHYLTRANSFERASE 1"/>
    <property type="match status" value="1"/>
</dbReference>
<accession>A0A1W4WAM2</accession>
<dbReference type="GO" id="GO:0032259">
    <property type="term" value="P:methylation"/>
    <property type="evidence" value="ECO:0007669"/>
    <property type="project" value="UniProtKB-KW"/>
</dbReference>
<evidence type="ECO:0000256" key="3">
    <source>
        <dbReference type="ARBA" id="ARBA00022603"/>
    </source>
</evidence>
<sequence>MTDSDGEDVPQLSAETLKALQEFYDEQLDKEAQENSESTNAIVSEDWQLSQFWYDDSTVISLTNAACKILSPGDKIALVSCPTLYRSLKQNHKGTVIADPPFLSDECLTKTAVTLKYLAKENIILCTGAIMADLVERLLHLKKCSFEPRHKNNLANEFFCYSNFDLDNFI</sequence>
<evidence type="ECO:0000256" key="2">
    <source>
        <dbReference type="ARBA" id="ARBA00022490"/>
    </source>
</evidence>
<gene>
    <name evidence="6" type="primary">LOC108734122</name>
</gene>
<evidence type="ECO:0000313" key="6">
    <source>
        <dbReference type="RefSeq" id="XP_018321041.1"/>
    </source>
</evidence>
<keyword evidence="5" id="KW-1185">Reference proteome</keyword>
<dbReference type="OrthoDB" id="206354at2759"/>
<dbReference type="GO" id="GO:0005737">
    <property type="term" value="C:cytoplasm"/>
    <property type="evidence" value="ECO:0007669"/>
    <property type="project" value="UniProtKB-SubCell"/>
</dbReference>
<dbReference type="Pfam" id="PF10237">
    <property type="entry name" value="N6-adenineMlase"/>
    <property type="match status" value="2"/>
</dbReference>
<protein>
    <submittedName>
        <fullName evidence="6">EEF1A lysine methyltransferase 1 isoform X2</fullName>
    </submittedName>
</protein>
<evidence type="ECO:0000256" key="4">
    <source>
        <dbReference type="ARBA" id="ARBA00022679"/>
    </source>
</evidence>
<dbReference type="RefSeq" id="XP_018321041.1">
    <property type="nucleotide sequence ID" value="XM_018465539.1"/>
</dbReference>
<evidence type="ECO:0000313" key="5">
    <source>
        <dbReference type="Proteomes" id="UP000192223"/>
    </source>
</evidence>
<dbReference type="PANTHER" id="PTHR13200:SF0">
    <property type="entry name" value="EEF1A LYSINE METHYLTRANSFERASE 1"/>
    <property type="match status" value="1"/>
</dbReference>
<dbReference type="InterPro" id="IPR041370">
    <property type="entry name" value="Mlase_EEF1AKMT1/ZCCHC4"/>
</dbReference>